<keyword evidence="2" id="KW-1185">Reference proteome</keyword>
<evidence type="ECO:0000313" key="1">
    <source>
        <dbReference type="EnsemblMetazoa" id="AMEC022317-PA"/>
    </source>
</evidence>
<reference evidence="1" key="2">
    <citation type="submission" date="2020-05" db="UniProtKB">
        <authorList>
            <consortium name="EnsemblMetazoa"/>
        </authorList>
    </citation>
    <scope>IDENTIFICATION</scope>
    <source>
        <strain evidence="1">CM1001059</strain>
    </source>
</reference>
<proteinExistence type="predicted"/>
<accession>A0A182UL04</accession>
<dbReference type="VEuPathDB" id="VectorBase:AMEC022317"/>
<dbReference type="AlphaFoldDB" id="A0A182UL04"/>
<organism evidence="1 2">
    <name type="scientific">Anopheles melas</name>
    <dbReference type="NCBI Taxonomy" id="34690"/>
    <lineage>
        <taxon>Eukaryota</taxon>
        <taxon>Metazoa</taxon>
        <taxon>Ecdysozoa</taxon>
        <taxon>Arthropoda</taxon>
        <taxon>Hexapoda</taxon>
        <taxon>Insecta</taxon>
        <taxon>Pterygota</taxon>
        <taxon>Neoptera</taxon>
        <taxon>Endopterygota</taxon>
        <taxon>Diptera</taxon>
        <taxon>Nematocera</taxon>
        <taxon>Culicoidea</taxon>
        <taxon>Culicidae</taxon>
        <taxon>Anophelinae</taxon>
        <taxon>Anopheles</taxon>
    </lineage>
</organism>
<reference evidence="2" key="1">
    <citation type="submission" date="2014-01" db="EMBL/GenBank/DDBJ databases">
        <title>The Genome Sequence of Anopheles melas CM1001059_A (V2).</title>
        <authorList>
            <consortium name="The Broad Institute Genomics Platform"/>
            <person name="Neafsey D.E."/>
            <person name="Besansky N."/>
            <person name="Howell P."/>
            <person name="Walton C."/>
            <person name="Young S.K."/>
            <person name="Zeng Q."/>
            <person name="Gargeya S."/>
            <person name="Fitzgerald M."/>
            <person name="Haas B."/>
            <person name="Abouelleil A."/>
            <person name="Allen A.W."/>
            <person name="Alvarado L."/>
            <person name="Arachchi H.M."/>
            <person name="Berlin A.M."/>
            <person name="Chapman S.B."/>
            <person name="Gainer-Dewar J."/>
            <person name="Goldberg J."/>
            <person name="Griggs A."/>
            <person name="Gujja S."/>
            <person name="Hansen M."/>
            <person name="Howarth C."/>
            <person name="Imamovic A."/>
            <person name="Ireland A."/>
            <person name="Larimer J."/>
            <person name="McCowan C."/>
            <person name="Murphy C."/>
            <person name="Pearson M."/>
            <person name="Poon T.W."/>
            <person name="Priest M."/>
            <person name="Roberts A."/>
            <person name="Saif S."/>
            <person name="Shea T."/>
            <person name="Sisk P."/>
            <person name="Sykes S."/>
            <person name="Wortman J."/>
            <person name="Nusbaum C."/>
            <person name="Birren B."/>
        </authorList>
    </citation>
    <scope>NUCLEOTIDE SEQUENCE [LARGE SCALE GENOMIC DNA]</scope>
    <source>
        <strain evidence="2">CM1001059</strain>
    </source>
</reference>
<dbReference type="Proteomes" id="UP000075902">
    <property type="component" value="Unassembled WGS sequence"/>
</dbReference>
<sequence length="129" mass="14394">MDEIFRPIHSSTSFISYHHHQRGIIIPIPFDFSVIHSCKQHQFNVPTSSSLPVDGCSKMSTATRANADATEWFIEQSVPSGWAAYVCLCMDQLGGHGSTFALSTSCHNFLQREGQCGNSLSKRREYVNI</sequence>
<protein>
    <submittedName>
        <fullName evidence="1">Uncharacterized protein</fullName>
    </submittedName>
</protein>
<name>A0A182UL04_9DIPT</name>
<dbReference type="EnsemblMetazoa" id="AMEC022317-RA">
    <property type="protein sequence ID" value="AMEC022317-PA"/>
    <property type="gene ID" value="AMEC022317"/>
</dbReference>
<evidence type="ECO:0000313" key="2">
    <source>
        <dbReference type="Proteomes" id="UP000075902"/>
    </source>
</evidence>